<comment type="caution">
    <text evidence="2">The sequence shown here is derived from an EMBL/GenBank/DDBJ whole genome shotgun (WGS) entry which is preliminary data.</text>
</comment>
<evidence type="ECO:0000313" key="2">
    <source>
        <dbReference type="EMBL" id="RPE00206.1"/>
    </source>
</evidence>
<dbReference type="Gene3D" id="1.25.40.10">
    <property type="entry name" value="Tetratricopeptide repeat domain"/>
    <property type="match status" value="4"/>
</dbReference>
<dbReference type="InterPro" id="IPR011990">
    <property type="entry name" value="TPR-like_helical_dom_sf"/>
</dbReference>
<name>A0A3N4NWH8_9FLAO</name>
<dbReference type="PANTHER" id="PTHR12558">
    <property type="entry name" value="CELL DIVISION CYCLE 16,23,27"/>
    <property type="match status" value="1"/>
</dbReference>
<dbReference type="Proteomes" id="UP000270856">
    <property type="component" value="Unassembled WGS sequence"/>
</dbReference>
<evidence type="ECO:0000256" key="1">
    <source>
        <dbReference type="PROSITE-ProRule" id="PRU00339"/>
    </source>
</evidence>
<dbReference type="EMBL" id="RPFJ01000002">
    <property type="protein sequence ID" value="RPE00206.1"/>
    <property type="molecule type" value="Genomic_DNA"/>
</dbReference>
<organism evidence="2 3">
    <name type="scientific">Aureibaculum marinum</name>
    <dbReference type="NCBI Taxonomy" id="2487930"/>
    <lineage>
        <taxon>Bacteria</taxon>
        <taxon>Pseudomonadati</taxon>
        <taxon>Bacteroidota</taxon>
        <taxon>Flavobacteriia</taxon>
        <taxon>Flavobacteriales</taxon>
        <taxon>Flavobacteriaceae</taxon>
        <taxon>Aureibaculum</taxon>
    </lineage>
</organism>
<dbReference type="SMART" id="SM00028">
    <property type="entry name" value="TPR"/>
    <property type="match status" value="7"/>
</dbReference>
<feature type="repeat" description="TPR" evidence="1">
    <location>
        <begin position="97"/>
        <end position="130"/>
    </location>
</feature>
<proteinExistence type="predicted"/>
<protein>
    <recommendedName>
        <fullName evidence="4">Tetratricopeptide repeat protein</fullName>
    </recommendedName>
</protein>
<reference evidence="2 3" key="1">
    <citation type="submission" date="2018-11" db="EMBL/GenBank/DDBJ databases">
        <title>Aureibaculum marinum gen. nov., sp. nov., a member of the family Flavobacteriaceae isolated from the Bohai Sea.</title>
        <authorList>
            <person name="Ji X."/>
        </authorList>
    </citation>
    <scope>NUCLEOTIDE SEQUENCE [LARGE SCALE GENOMIC DNA]</scope>
    <source>
        <strain evidence="2 3">BH-SD17</strain>
    </source>
</reference>
<keyword evidence="1" id="KW-0802">TPR repeat</keyword>
<gene>
    <name evidence="2" type="ORF">EGM88_02785</name>
</gene>
<dbReference type="SUPFAM" id="SSF48452">
    <property type="entry name" value="TPR-like"/>
    <property type="match status" value="3"/>
</dbReference>
<dbReference type="Pfam" id="PF13181">
    <property type="entry name" value="TPR_8"/>
    <property type="match status" value="1"/>
</dbReference>
<dbReference type="OrthoDB" id="9763354at2"/>
<dbReference type="PANTHER" id="PTHR12558:SF13">
    <property type="entry name" value="CELL DIVISION CYCLE PROTEIN 27 HOMOLOG"/>
    <property type="match status" value="1"/>
</dbReference>
<dbReference type="InterPro" id="IPR019734">
    <property type="entry name" value="TPR_rpt"/>
</dbReference>
<feature type="repeat" description="TPR" evidence="1">
    <location>
        <begin position="131"/>
        <end position="164"/>
    </location>
</feature>
<evidence type="ECO:0000313" key="3">
    <source>
        <dbReference type="Proteomes" id="UP000270856"/>
    </source>
</evidence>
<dbReference type="PROSITE" id="PS50005">
    <property type="entry name" value="TPR"/>
    <property type="match status" value="2"/>
</dbReference>
<accession>A0A3N4NWH8</accession>
<dbReference type="AlphaFoldDB" id="A0A3N4NWH8"/>
<sequence>MCQKFFDISYNDMQYKIIVFFFLISSIAIAQNASLGNMYFERGDYVQAASIYKKLYQKNDVRQDYFKRLLSCYQKTENFDDATKLLNLHLKKYRRQHNLLVEIGYNLELQKKKEEAITYYQKALEIIENDPFQGSIIGRAFEENHLIDYALQAYQRAMKLNPKLNFDMNVAFLYGEKADVENMFNSYLNMIEKNEQYYSIVQRYTGRFITDDSESENNKLFKKLLLKRLQLNPNNAWNKLLSWLYMQEKEYNKALIQEKAVYRRNGEDLSRIADVGNIAFTAKDYTTTNAAFSYIFENTQDHSIILNAEYYLLNVAIKTASSKKEIENIEQKFEELFNKYGYSNSTLDLQMAYADFLTFTKDKPEKAIDILKEALTQTTSNYQHGDIKLKLGDVLVYSNKFNQALINYSQVQTSLKNSSLAQTARFKVAQTSYFKGDFKWALSQLKVLKKSTSQLIANDALKLYLLISNNIIGDTLHTSLKMYAKADVLAYQNKTEAAIDTLNLVLKKFKGSIIENEALFKQAELYTKTNKYTLAENNYLKIIENDATGILVDNCYFNLAELYKNYLGDNDKAKEMYQKIIFEFPNSIFLVEARKEFRKLRGDIIN</sequence>
<dbReference type="Pfam" id="PF13174">
    <property type="entry name" value="TPR_6"/>
    <property type="match status" value="1"/>
</dbReference>
<evidence type="ECO:0008006" key="4">
    <source>
        <dbReference type="Google" id="ProtNLM"/>
    </source>
</evidence>
<keyword evidence="3" id="KW-1185">Reference proteome</keyword>